<evidence type="ECO:0000259" key="4">
    <source>
        <dbReference type="PROSITE" id="PS50132"/>
    </source>
</evidence>
<dbReference type="InterPro" id="IPR047017">
    <property type="entry name" value="RGS6/7/9/11_DHEX_sf"/>
</dbReference>
<dbReference type="InterPro" id="IPR040759">
    <property type="entry name" value="RGS_DHEX"/>
</dbReference>
<dbReference type="Pfam" id="PF00610">
    <property type="entry name" value="DEP"/>
    <property type="match status" value="1"/>
</dbReference>
<feature type="domain" description="DEP" evidence="5">
    <location>
        <begin position="12"/>
        <end position="91"/>
    </location>
</feature>
<name>A0AAW1TXM6_9CUCU</name>
<feature type="region of interest" description="Disordered" evidence="2">
    <location>
        <begin position="684"/>
        <end position="717"/>
    </location>
</feature>
<feature type="region of interest" description="Disordered" evidence="2">
    <location>
        <begin position="547"/>
        <end position="567"/>
    </location>
</feature>
<dbReference type="InterPro" id="IPR016137">
    <property type="entry name" value="RGS"/>
</dbReference>
<dbReference type="SMART" id="SM00315">
    <property type="entry name" value="RGS"/>
    <property type="match status" value="1"/>
</dbReference>
<dbReference type="Pfam" id="PF00615">
    <property type="entry name" value="RGS"/>
    <property type="match status" value="1"/>
</dbReference>
<dbReference type="GO" id="GO:0005096">
    <property type="term" value="F:GTPase activator activity"/>
    <property type="evidence" value="ECO:0007669"/>
    <property type="project" value="TreeGrafter"/>
</dbReference>
<dbReference type="EMBL" id="JARQZJ010000016">
    <property type="protein sequence ID" value="KAK9873144.1"/>
    <property type="molecule type" value="Genomic_DNA"/>
</dbReference>
<dbReference type="GO" id="GO:0009968">
    <property type="term" value="P:negative regulation of signal transduction"/>
    <property type="evidence" value="ECO:0007669"/>
    <property type="project" value="UniProtKB-KW"/>
</dbReference>
<dbReference type="Gene3D" id="1.10.167.10">
    <property type="entry name" value="Regulator of G-protein Signalling 4, domain 2"/>
    <property type="match status" value="1"/>
</dbReference>
<dbReference type="InterPro" id="IPR036305">
    <property type="entry name" value="RGS_sf"/>
</dbReference>
<dbReference type="PRINTS" id="PR01301">
    <property type="entry name" value="RGSPROTEIN"/>
</dbReference>
<dbReference type="PANTHER" id="PTHR45746:SF5">
    <property type="entry name" value="REGULATOR OF G-PROTEIN SIGNALING 7"/>
    <property type="match status" value="1"/>
</dbReference>
<dbReference type="GO" id="GO:0035556">
    <property type="term" value="P:intracellular signal transduction"/>
    <property type="evidence" value="ECO:0007669"/>
    <property type="project" value="InterPro"/>
</dbReference>
<dbReference type="Gene3D" id="1.10.10.10">
    <property type="entry name" value="Winged helix-like DNA-binding domain superfamily/Winged helix DNA-binding domain"/>
    <property type="match status" value="1"/>
</dbReference>
<dbReference type="Pfam" id="PF18148">
    <property type="entry name" value="RGS_DHEX"/>
    <property type="match status" value="1"/>
</dbReference>
<gene>
    <name evidence="6" type="ORF">WA026_021377</name>
</gene>
<feature type="compositionally biased region" description="Low complexity" evidence="2">
    <location>
        <begin position="556"/>
        <end position="567"/>
    </location>
</feature>
<dbReference type="GO" id="GO:0007186">
    <property type="term" value="P:G protein-coupled receptor signaling pathway"/>
    <property type="evidence" value="ECO:0007669"/>
    <property type="project" value="InterPro"/>
</dbReference>
<dbReference type="CDD" id="cd08705">
    <property type="entry name" value="RGS_R7-like"/>
    <property type="match status" value="1"/>
</dbReference>
<feature type="domain" description="RGS" evidence="4">
    <location>
        <begin position="296"/>
        <end position="412"/>
    </location>
</feature>
<dbReference type="InterPro" id="IPR036388">
    <property type="entry name" value="WH-like_DNA-bd_sf"/>
</dbReference>
<dbReference type="SUPFAM" id="SSF46785">
    <property type="entry name" value="Winged helix' DNA-binding domain"/>
    <property type="match status" value="1"/>
</dbReference>
<sequence length="717" mass="81191">MEGLVRKMQDTENGGIMVRSQKIFLSSIPAAFMGYDIIEWLTYTFRTFDNDFPPAEAVHLANMICSYGYFFPVDSKNLTVKDDGTFFRFQSPYYWPWQKRPPDNVEYAIYLAKRTLRNKQRHQLEDYELEAYNNLKKNLANKWEFITMQAEEQVKLLKTEKKVDKIIADSQERAYWRVHRPPPGMVTSLEHCPVPSRSWNGQRMRKKTVEDCRREVDLLRRSLTRTRIKTSQAIESLIQYYDTYVEYDVLMSQTSQTSQSTHPTNPWVTDDVSFWLLNAPLVEVTTEKRIRKWALSMEDLVSDPTGLQEFTTYLRKEYSHENIRFWSAVNELRRSAQSQISIRVQLIFEEFLAPGAPCEINIDGKTMEKVHQEMRNPSRFTFDAAQEHVYTLLLKKDCYPRFIRSDHYKSLLANAIQQQISQKKRFFGFGQMKKKTSTSNAPSQNLLQQQASQGGCVAAVSAIAKRRGSDRSLSGSAHELAVSGVKDPKVPHSHSQSNLSDIPYRGDLANLPKGVPVAAVAPSPVKKPNMAVVAGASTSEDVCPWEAVPEPRSRRNSGQSESSSSDVSVAVAEITERLQRTNILTQQHTVDGSHQLVVHAAEMPRRASVSVPIAHGVDQVARRKVSSFEDNRSSARSTPPSVFIIPGDLDNKTQENICKTLRKSHSIAKTCSVTGTNAPIISVSSVADESTDDDARSTQERIDEIEDEPGARRVSSP</sequence>
<dbReference type="Gene3D" id="1.10.1240.60">
    <property type="match status" value="1"/>
</dbReference>
<dbReference type="FunFam" id="1.10.167.10:FF:000001">
    <property type="entry name" value="Putative regulator of g-protein signaling 12"/>
    <property type="match status" value="1"/>
</dbReference>
<dbReference type="InterPro" id="IPR000591">
    <property type="entry name" value="DEP_dom"/>
</dbReference>
<keyword evidence="1" id="KW-0734">Signal transduction inhibitor</keyword>
<dbReference type="CDD" id="cd04450">
    <property type="entry name" value="DEP_RGS7-like"/>
    <property type="match status" value="1"/>
</dbReference>
<evidence type="ECO:0000259" key="5">
    <source>
        <dbReference type="PROSITE" id="PS50186"/>
    </source>
</evidence>
<organism evidence="6 7">
    <name type="scientific">Henosepilachna vigintioctopunctata</name>
    <dbReference type="NCBI Taxonomy" id="420089"/>
    <lineage>
        <taxon>Eukaryota</taxon>
        <taxon>Metazoa</taxon>
        <taxon>Ecdysozoa</taxon>
        <taxon>Arthropoda</taxon>
        <taxon>Hexapoda</taxon>
        <taxon>Insecta</taxon>
        <taxon>Pterygota</taxon>
        <taxon>Neoptera</taxon>
        <taxon>Endopterygota</taxon>
        <taxon>Coleoptera</taxon>
        <taxon>Polyphaga</taxon>
        <taxon>Cucujiformia</taxon>
        <taxon>Coccinelloidea</taxon>
        <taxon>Coccinellidae</taxon>
        <taxon>Epilachninae</taxon>
        <taxon>Epilachnini</taxon>
        <taxon>Henosepilachna</taxon>
    </lineage>
</organism>
<evidence type="ECO:0000313" key="6">
    <source>
        <dbReference type="EMBL" id="KAK9873144.1"/>
    </source>
</evidence>
<dbReference type="InterPro" id="IPR034483">
    <property type="entry name" value="RGS_Egl-10"/>
</dbReference>
<dbReference type="SUPFAM" id="SSF48670">
    <property type="entry name" value="Transducin (heterotrimeric G protein), gamma chain"/>
    <property type="match status" value="1"/>
</dbReference>
<dbReference type="PANTHER" id="PTHR45746">
    <property type="entry name" value="LP21163P"/>
    <property type="match status" value="1"/>
</dbReference>
<dbReference type="GO" id="GO:0008277">
    <property type="term" value="P:regulation of G protein-coupled receptor signaling pathway"/>
    <property type="evidence" value="ECO:0007669"/>
    <property type="project" value="InterPro"/>
</dbReference>
<dbReference type="SMART" id="SM00224">
    <property type="entry name" value="GGL"/>
    <property type="match status" value="1"/>
</dbReference>
<dbReference type="InterPro" id="IPR015898">
    <property type="entry name" value="G-protein_gamma-like_dom"/>
</dbReference>
<dbReference type="SMART" id="SM01224">
    <property type="entry name" value="G_gamma"/>
    <property type="match status" value="1"/>
</dbReference>
<reference evidence="6 7" key="1">
    <citation type="submission" date="2023-03" db="EMBL/GenBank/DDBJ databases">
        <title>Genome insight into feeding habits of ladybird beetles.</title>
        <authorList>
            <person name="Li H.-S."/>
            <person name="Huang Y.-H."/>
            <person name="Pang H."/>
        </authorList>
    </citation>
    <scope>NUCLEOTIDE SEQUENCE [LARGE SCALE GENOMIC DNA]</scope>
    <source>
        <strain evidence="6">SYSU_2023b</strain>
        <tissue evidence="6">Whole body</tissue>
    </source>
</reference>
<dbReference type="PROSITE" id="PS50058">
    <property type="entry name" value="G_PROTEIN_GAMMA"/>
    <property type="match status" value="1"/>
</dbReference>
<dbReference type="Proteomes" id="UP001431783">
    <property type="component" value="Unassembled WGS sequence"/>
</dbReference>
<comment type="caution">
    <text evidence="6">The sequence shown here is derived from an EMBL/GenBank/DDBJ whole genome shotgun (WGS) entry which is preliminary data.</text>
</comment>
<dbReference type="InterPro" id="IPR036284">
    <property type="entry name" value="GGL_sf"/>
</dbReference>
<dbReference type="GO" id="GO:0005886">
    <property type="term" value="C:plasma membrane"/>
    <property type="evidence" value="ECO:0007669"/>
    <property type="project" value="TreeGrafter"/>
</dbReference>
<dbReference type="CDD" id="cd00068">
    <property type="entry name" value="GGL"/>
    <property type="match status" value="1"/>
</dbReference>
<feature type="domain" description="G protein gamma" evidence="3">
    <location>
        <begin position="205"/>
        <end position="271"/>
    </location>
</feature>
<feature type="region of interest" description="Disordered" evidence="2">
    <location>
        <begin position="483"/>
        <end position="504"/>
    </location>
</feature>
<dbReference type="Gene3D" id="4.10.260.10">
    <property type="entry name" value="Transducin (heterotrimeric G protein), gamma chain"/>
    <property type="match status" value="1"/>
</dbReference>
<dbReference type="InterPro" id="IPR044926">
    <property type="entry name" value="RGS_subdomain_2"/>
</dbReference>
<evidence type="ECO:0000313" key="7">
    <source>
        <dbReference type="Proteomes" id="UP001431783"/>
    </source>
</evidence>
<dbReference type="GO" id="GO:0043005">
    <property type="term" value="C:neuron projection"/>
    <property type="evidence" value="ECO:0007669"/>
    <property type="project" value="TreeGrafter"/>
</dbReference>
<protein>
    <recommendedName>
        <fullName evidence="8">Regulator of G-protein signaling 7</fullName>
    </recommendedName>
</protein>
<accession>A0AAW1TXM6</accession>
<dbReference type="SMART" id="SM00049">
    <property type="entry name" value="DEP"/>
    <property type="match status" value="1"/>
</dbReference>
<evidence type="ECO:0000256" key="1">
    <source>
        <dbReference type="ARBA" id="ARBA00022700"/>
    </source>
</evidence>
<evidence type="ECO:0000259" key="3">
    <source>
        <dbReference type="PROSITE" id="PS50058"/>
    </source>
</evidence>
<evidence type="ECO:0000256" key="2">
    <source>
        <dbReference type="SAM" id="MobiDB-lite"/>
    </source>
</evidence>
<dbReference type="SUPFAM" id="SSF48097">
    <property type="entry name" value="Regulator of G-protein signaling, RGS"/>
    <property type="match status" value="1"/>
</dbReference>
<evidence type="ECO:0008006" key="8">
    <source>
        <dbReference type="Google" id="ProtNLM"/>
    </source>
</evidence>
<dbReference type="AlphaFoldDB" id="A0AAW1TXM6"/>
<feature type="compositionally biased region" description="Basic and acidic residues" evidence="2">
    <location>
        <begin position="693"/>
        <end position="702"/>
    </location>
</feature>
<keyword evidence="7" id="KW-1185">Reference proteome</keyword>
<proteinExistence type="predicted"/>
<dbReference type="InterPro" id="IPR047016">
    <property type="entry name" value="RGS6/7/9/11"/>
</dbReference>
<dbReference type="PROSITE" id="PS50132">
    <property type="entry name" value="RGS"/>
    <property type="match status" value="1"/>
</dbReference>
<dbReference type="InterPro" id="IPR036390">
    <property type="entry name" value="WH_DNA-bd_sf"/>
</dbReference>
<dbReference type="GO" id="GO:0005737">
    <property type="term" value="C:cytoplasm"/>
    <property type="evidence" value="ECO:0007669"/>
    <property type="project" value="TreeGrafter"/>
</dbReference>
<dbReference type="PROSITE" id="PS50186">
    <property type="entry name" value="DEP"/>
    <property type="match status" value="1"/>
</dbReference>
<dbReference type="Pfam" id="PF00631">
    <property type="entry name" value="G-gamma"/>
    <property type="match status" value="1"/>
</dbReference>